<organism evidence="2 3">
    <name type="scientific">Rhodoferax lacus</name>
    <dbReference type="NCBI Taxonomy" id="2184758"/>
    <lineage>
        <taxon>Bacteria</taxon>
        <taxon>Pseudomonadati</taxon>
        <taxon>Pseudomonadota</taxon>
        <taxon>Betaproteobacteria</taxon>
        <taxon>Burkholderiales</taxon>
        <taxon>Comamonadaceae</taxon>
        <taxon>Rhodoferax</taxon>
    </lineage>
</organism>
<keyword evidence="3" id="KW-1185">Reference proteome</keyword>
<name>A0A3E1RHV9_9BURK</name>
<dbReference type="Pfam" id="PF13417">
    <property type="entry name" value="GST_N_3"/>
    <property type="match status" value="1"/>
</dbReference>
<comment type="caution">
    <text evidence="2">The sequence shown here is derived from an EMBL/GenBank/DDBJ whole genome shotgun (WGS) entry which is preliminary data.</text>
</comment>
<dbReference type="CDD" id="cd03060">
    <property type="entry name" value="GST_N_Omega_like"/>
    <property type="match status" value="1"/>
</dbReference>
<dbReference type="PANTHER" id="PTHR43968">
    <property type="match status" value="1"/>
</dbReference>
<dbReference type="CDD" id="cd03196">
    <property type="entry name" value="GST_C_5"/>
    <property type="match status" value="1"/>
</dbReference>
<dbReference type="Proteomes" id="UP000260665">
    <property type="component" value="Unassembled WGS sequence"/>
</dbReference>
<reference evidence="2 3" key="1">
    <citation type="submission" date="2018-05" db="EMBL/GenBank/DDBJ databases">
        <title>Rhodoferax soyangensis sp.nov., isolated from an oligotrophic freshwater lake.</title>
        <authorList>
            <person name="Park M."/>
        </authorList>
    </citation>
    <scope>NUCLEOTIDE SEQUENCE [LARGE SCALE GENOMIC DNA]</scope>
    <source>
        <strain evidence="2 3">IMCC26218</strain>
    </source>
</reference>
<evidence type="ECO:0000313" key="3">
    <source>
        <dbReference type="Proteomes" id="UP000260665"/>
    </source>
</evidence>
<sequence length="221" mass="24725">MRAPVLYSFRRCPYAMRARLALQASGLEVELREILLKDKPPALLQASPKGTVPVLVLPDGPVLEQSLEIMHWALQQHDPLKWLPTDDVAIDDTLACIATNDGPFKQALDRYKYPTRFGLVDGQAPRAEGCKVLQAWELRLQRQAFLGGSQWGLVDAAIAPFVRQFAHTDLPWFAAQDWPRLRQWLQAFEDSAAFAAVMQKEAVWTAGDAPRLTRFAPPAAP</sequence>
<dbReference type="SUPFAM" id="SSF52833">
    <property type="entry name" value="Thioredoxin-like"/>
    <property type="match status" value="1"/>
</dbReference>
<dbReference type="InterPro" id="IPR036249">
    <property type="entry name" value="Thioredoxin-like_sf"/>
</dbReference>
<dbReference type="GO" id="GO:0005737">
    <property type="term" value="C:cytoplasm"/>
    <property type="evidence" value="ECO:0007669"/>
    <property type="project" value="TreeGrafter"/>
</dbReference>
<dbReference type="InterPro" id="IPR040079">
    <property type="entry name" value="Glutathione_S-Trfase"/>
</dbReference>
<dbReference type="PROSITE" id="PS50404">
    <property type="entry name" value="GST_NTER"/>
    <property type="match status" value="1"/>
</dbReference>
<dbReference type="SFLD" id="SFLDS00019">
    <property type="entry name" value="Glutathione_Transferase_(cytos"/>
    <property type="match status" value="1"/>
</dbReference>
<dbReference type="EMBL" id="QFZK01000001">
    <property type="protein sequence ID" value="RFO98959.1"/>
    <property type="molecule type" value="Genomic_DNA"/>
</dbReference>
<dbReference type="InterPro" id="IPR004045">
    <property type="entry name" value="Glutathione_S-Trfase_N"/>
</dbReference>
<dbReference type="SUPFAM" id="SSF47616">
    <property type="entry name" value="GST C-terminal domain-like"/>
    <property type="match status" value="1"/>
</dbReference>
<keyword evidence="2" id="KW-0808">Transferase</keyword>
<protein>
    <submittedName>
        <fullName evidence="2">Glutathione S-transferase</fullName>
    </submittedName>
</protein>
<dbReference type="PANTHER" id="PTHR43968:SF6">
    <property type="entry name" value="GLUTATHIONE S-TRANSFERASE OMEGA"/>
    <property type="match status" value="1"/>
</dbReference>
<gene>
    <name evidence="2" type="ORF">DIC66_03545</name>
</gene>
<dbReference type="GO" id="GO:0016740">
    <property type="term" value="F:transferase activity"/>
    <property type="evidence" value="ECO:0007669"/>
    <property type="project" value="UniProtKB-KW"/>
</dbReference>
<evidence type="ECO:0000259" key="1">
    <source>
        <dbReference type="PROSITE" id="PS50404"/>
    </source>
</evidence>
<dbReference type="InterPro" id="IPR036282">
    <property type="entry name" value="Glutathione-S-Trfase_C_sf"/>
</dbReference>
<dbReference type="Gene3D" id="1.20.1050.10">
    <property type="match status" value="1"/>
</dbReference>
<proteinExistence type="predicted"/>
<accession>A0A3E1RHV9</accession>
<dbReference type="Gene3D" id="3.40.30.10">
    <property type="entry name" value="Glutaredoxin"/>
    <property type="match status" value="1"/>
</dbReference>
<dbReference type="RefSeq" id="WP_117174043.1">
    <property type="nucleotide sequence ID" value="NZ_QFZK01000001.1"/>
</dbReference>
<dbReference type="InterPro" id="IPR050983">
    <property type="entry name" value="GST_Omega/HSP26"/>
</dbReference>
<dbReference type="AlphaFoldDB" id="A0A3E1RHV9"/>
<dbReference type="OrthoDB" id="9813092at2"/>
<evidence type="ECO:0000313" key="2">
    <source>
        <dbReference type="EMBL" id="RFO98959.1"/>
    </source>
</evidence>
<feature type="domain" description="GST N-terminal" evidence="1">
    <location>
        <begin position="2"/>
        <end position="81"/>
    </location>
</feature>
<dbReference type="Pfam" id="PF13410">
    <property type="entry name" value="GST_C_2"/>
    <property type="match status" value="1"/>
</dbReference>